<name>A0A369MJ83_EGGLN</name>
<dbReference type="Pfam" id="PF13393">
    <property type="entry name" value="tRNA-synt_His"/>
    <property type="match status" value="1"/>
</dbReference>
<evidence type="ECO:0000256" key="10">
    <source>
        <dbReference type="HAMAP-Rule" id="MF_01018"/>
    </source>
</evidence>
<protein>
    <recommendedName>
        <fullName evidence="9 10">Multifunctional fusion protein</fullName>
    </recommendedName>
    <domain>
        <recommendedName>
            <fullName evidence="10">ATP phosphoribosyltransferase</fullName>
            <shortName evidence="10">ATP-PRT</shortName>
            <shortName evidence="10">ATP-PRTase</shortName>
            <ecNumber evidence="10">2.4.2.17</ecNumber>
        </recommendedName>
    </domain>
    <domain>
        <recommendedName>
            <fullName evidence="9">ATP phosphoribosyltransferase regulatory subunit</fullName>
        </recommendedName>
    </domain>
</protein>
<keyword evidence="10" id="KW-0547">Nucleotide-binding</keyword>
<dbReference type="PROSITE" id="PS50862">
    <property type="entry name" value="AA_TRNA_LIGASE_II"/>
    <property type="match status" value="1"/>
</dbReference>
<dbReference type="AlphaFoldDB" id="A0A369MJ83"/>
<proteinExistence type="inferred from homology"/>
<dbReference type="NCBIfam" id="TIGR00070">
    <property type="entry name" value="hisG"/>
    <property type="match status" value="1"/>
</dbReference>
<comment type="caution">
    <text evidence="13">The sequence shown here is derived from an EMBL/GenBank/DDBJ whole genome shotgun (WGS) entry which is preliminary data.</text>
</comment>
<keyword evidence="5 10" id="KW-0963">Cytoplasm</keyword>
<dbReference type="HAMAP" id="MF_00125">
    <property type="entry name" value="HisZ"/>
    <property type="match status" value="1"/>
</dbReference>
<evidence type="ECO:0000256" key="3">
    <source>
        <dbReference type="ARBA" id="ARBA00005539"/>
    </source>
</evidence>
<dbReference type="EMBL" id="PPTU01000004">
    <property type="protein sequence ID" value="RDB72171.1"/>
    <property type="molecule type" value="Genomic_DNA"/>
</dbReference>
<comment type="similarity">
    <text evidence="10">Belongs to the ATP phosphoribosyltransferase family. Short subfamily.</text>
</comment>
<comment type="subunit">
    <text evidence="4 10">Heteromultimer composed of HisG and HisZ subunits.</text>
</comment>
<dbReference type="InterPro" id="IPR041715">
    <property type="entry name" value="HisRS-like_core"/>
</dbReference>
<dbReference type="GO" id="GO:0005524">
    <property type="term" value="F:ATP binding"/>
    <property type="evidence" value="ECO:0007669"/>
    <property type="project" value="UniProtKB-KW"/>
</dbReference>
<evidence type="ECO:0000256" key="1">
    <source>
        <dbReference type="ARBA" id="ARBA00004496"/>
    </source>
</evidence>
<dbReference type="GO" id="GO:0003879">
    <property type="term" value="F:ATP phosphoribosyltransferase activity"/>
    <property type="evidence" value="ECO:0007669"/>
    <property type="project" value="UniProtKB-UniRule"/>
</dbReference>
<evidence type="ECO:0000256" key="8">
    <source>
        <dbReference type="ARBA" id="ARBA00025246"/>
    </source>
</evidence>
<dbReference type="SUPFAM" id="SSF53850">
    <property type="entry name" value="Periplasmic binding protein-like II"/>
    <property type="match status" value="1"/>
</dbReference>
<dbReference type="InterPro" id="IPR004516">
    <property type="entry name" value="HisRS/HisZ"/>
</dbReference>
<evidence type="ECO:0000256" key="11">
    <source>
        <dbReference type="SAM" id="MobiDB-lite"/>
    </source>
</evidence>
<dbReference type="InterPro" id="IPR004517">
    <property type="entry name" value="HisZ"/>
</dbReference>
<dbReference type="InterPro" id="IPR006195">
    <property type="entry name" value="aa-tRNA-synth_II"/>
</dbReference>
<evidence type="ECO:0000313" key="14">
    <source>
        <dbReference type="Proteomes" id="UP000253970"/>
    </source>
</evidence>
<dbReference type="Gene3D" id="3.30.930.10">
    <property type="entry name" value="Bira Bifunctional Protein, Domain 2"/>
    <property type="match status" value="1"/>
</dbReference>
<dbReference type="NCBIfam" id="TIGR00443">
    <property type="entry name" value="hisZ_biosyn_reg"/>
    <property type="match status" value="1"/>
</dbReference>
<evidence type="ECO:0000313" key="13">
    <source>
        <dbReference type="EMBL" id="RDB72171.1"/>
    </source>
</evidence>
<dbReference type="Proteomes" id="UP000253970">
    <property type="component" value="Unassembled WGS sequence"/>
</dbReference>
<dbReference type="RefSeq" id="WP_114533069.1">
    <property type="nucleotide sequence ID" value="NZ_JAQDVM010000005.1"/>
</dbReference>
<dbReference type="EC" id="2.4.2.17" evidence="10"/>
<dbReference type="Pfam" id="PF01634">
    <property type="entry name" value="HisG"/>
    <property type="match status" value="1"/>
</dbReference>
<dbReference type="PANTHER" id="PTHR43707:SF1">
    <property type="entry name" value="HISTIDINE--TRNA LIGASE, MITOCHONDRIAL-RELATED"/>
    <property type="match status" value="1"/>
</dbReference>
<evidence type="ECO:0000259" key="12">
    <source>
        <dbReference type="PROSITE" id="PS50862"/>
    </source>
</evidence>
<dbReference type="HAMAP" id="MF_01018">
    <property type="entry name" value="HisG_Short"/>
    <property type="match status" value="1"/>
</dbReference>
<dbReference type="GO" id="GO:0000105">
    <property type="term" value="P:L-histidine biosynthetic process"/>
    <property type="evidence" value="ECO:0007669"/>
    <property type="project" value="UniProtKB-UniRule"/>
</dbReference>
<dbReference type="InterPro" id="IPR018198">
    <property type="entry name" value="ATP_PRibTrfase_CS"/>
</dbReference>
<keyword evidence="10" id="KW-0067">ATP-binding</keyword>
<accession>A0A369MJ83</accession>
<dbReference type="Gene3D" id="3.40.190.10">
    <property type="entry name" value="Periplasmic binding protein-like II"/>
    <property type="match status" value="2"/>
</dbReference>
<evidence type="ECO:0000256" key="2">
    <source>
        <dbReference type="ARBA" id="ARBA00004667"/>
    </source>
</evidence>
<dbReference type="InterPro" id="IPR024893">
    <property type="entry name" value="ATP_PRibTrfase_HisG_short"/>
</dbReference>
<evidence type="ECO:0000256" key="4">
    <source>
        <dbReference type="ARBA" id="ARBA00011496"/>
    </source>
</evidence>
<sequence length="603" mass="63605">MDYVTPAGFRDVLSDEACMRERIARDVQACFAARGYLPIETPTLEVMDVMRAGGRMPGSPFKFFDASGDLLAMRPDVTLQVARMCATRLAGQPGPFRFRYMQRVFREAEGRMQAQAREMTQIGVECIGEAGPQADAEVVELMAEALELAGARGCKLALATVGVLRALLAASGASAQWTEQVLAAFHASNFVEVDRLTGEAAAVPPVFAAAIRALPRIRGGREAVEEVRALVAPLGCEDGLDDFARTCDLLAEAGLADRILVDFSVMSSFDYYTGIVFEAYAPELGTPLGSGGRYDNMIGSYGESRPAAGFAFSLEQAMAAAASVPPACRPTEAADAAASPGTRSRGDAEGSRTEVRFASAIPAISGTGETLADSCGPASSGIRPLRIAVPKGSLNADTVAALEASGLDTTGLDDPGRQLIIRNPGVEYVIVRPTDAPAFVSLGAADCGICGKDSLLEAQSDVVELVDLAYGACRFVVAEPAGAAEATGEHYRRLGSLRIATKYPNITRAHYAKTGTQVEIVKLHGNIELAPLTGMAERIVDITATGTTLKENDLVVVDEVLSSTARFFSNTCAFRTDARIVQLANTLQRNAEASASPAGEEKE</sequence>
<dbReference type="GO" id="GO:0006427">
    <property type="term" value="P:histidyl-tRNA aminoacylation"/>
    <property type="evidence" value="ECO:0007669"/>
    <property type="project" value="TreeGrafter"/>
</dbReference>
<dbReference type="PANTHER" id="PTHR43707">
    <property type="entry name" value="HISTIDYL-TRNA SYNTHETASE"/>
    <property type="match status" value="1"/>
</dbReference>
<comment type="pathway">
    <text evidence="2 10">Amino-acid biosynthesis; L-histidine biosynthesis; L-histidine from 5-phospho-alpha-D-ribose 1-diphosphate: step 1/9.</text>
</comment>
<comment type="catalytic activity">
    <reaction evidence="10">
        <text>1-(5-phospho-beta-D-ribosyl)-ATP + diphosphate = 5-phospho-alpha-D-ribose 1-diphosphate + ATP</text>
        <dbReference type="Rhea" id="RHEA:18473"/>
        <dbReference type="ChEBI" id="CHEBI:30616"/>
        <dbReference type="ChEBI" id="CHEBI:33019"/>
        <dbReference type="ChEBI" id="CHEBI:58017"/>
        <dbReference type="ChEBI" id="CHEBI:73183"/>
        <dbReference type="EC" id="2.4.2.17"/>
    </reaction>
</comment>
<evidence type="ECO:0000256" key="5">
    <source>
        <dbReference type="ARBA" id="ARBA00022490"/>
    </source>
</evidence>
<evidence type="ECO:0000256" key="6">
    <source>
        <dbReference type="ARBA" id="ARBA00022676"/>
    </source>
</evidence>
<evidence type="ECO:0000256" key="7">
    <source>
        <dbReference type="ARBA" id="ARBA00024861"/>
    </source>
</evidence>
<comment type="domain">
    <text evidence="10">Lacks the C-terminal regulatory region which is replaced by HisZ.</text>
</comment>
<reference evidence="13 14" key="1">
    <citation type="journal article" date="2018" name="Elife">
        <title>Discovery and characterization of a prevalent human gut bacterial enzyme sufficient for the inactivation of a family of plant toxins.</title>
        <authorList>
            <person name="Koppel N."/>
            <person name="Bisanz J.E."/>
            <person name="Pandelia M.E."/>
            <person name="Turnbaugh P.J."/>
            <person name="Balskus E.P."/>
        </authorList>
    </citation>
    <scope>NUCLEOTIDE SEQUENCE [LARGE SCALE GENOMIC DNA]</scope>
    <source>
        <strain evidence="13 14">W1 BHI 6</strain>
    </source>
</reference>
<gene>
    <name evidence="9" type="primary">hisZ</name>
    <name evidence="10" type="synonym">hisG</name>
    <name evidence="13" type="ORF">C1875_03750</name>
</gene>
<dbReference type="GO" id="GO:0005737">
    <property type="term" value="C:cytoplasm"/>
    <property type="evidence" value="ECO:0007669"/>
    <property type="project" value="UniProtKB-SubCell"/>
</dbReference>
<comment type="similarity">
    <text evidence="3 9">Belongs to the class-II aminoacyl-tRNA synthetase family. HisZ subfamily.</text>
</comment>
<dbReference type="UniPathway" id="UPA00031">
    <property type="reaction ID" value="UER00006"/>
</dbReference>
<dbReference type="SUPFAM" id="SSF55681">
    <property type="entry name" value="Class II aaRS and biotin synthetases"/>
    <property type="match status" value="1"/>
</dbReference>
<keyword evidence="10" id="KW-0368">Histidine biosynthesis</keyword>
<dbReference type="CDD" id="cd00773">
    <property type="entry name" value="HisRS-like_core"/>
    <property type="match status" value="1"/>
</dbReference>
<keyword evidence="6 10" id="KW-0328">Glycosyltransferase</keyword>
<comment type="function">
    <text evidence="8 9">Required for the first step of histidine biosynthesis. May allow the feedback regulation of ATP phosphoribosyltransferase activity by histidine.</text>
</comment>
<dbReference type="PROSITE" id="PS01316">
    <property type="entry name" value="ATP_P_PHORIBOSYLTR"/>
    <property type="match status" value="1"/>
</dbReference>
<comment type="miscellaneous">
    <text evidence="9">This function is generally fulfilled by the C-terminal part of HisG, which is missing in some bacteria such as this one.</text>
</comment>
<keyword evidence="10" id="KW-0028">Amino-acid biosynthesis</keyword>
<dbReference type="GO" id="GO:0004821">
    <property type="term" value="F:histidine-tRNA ligase activity"/>
    <property type="evidence" value="ECO:0007669"/>
    <property type="project" value="TreeGrafter"/>
</dbReference>
<feature type="region of interest" description="Disordered" evidence="11">
    <location>
        <begin position="331"/>
        <end position="352"/>
    </location>
</feature>
<evidence type="ECO:0000256" key="9">
    <source>
        <dbReference type="HAMAP-Rule" id="MF_00125"/>
    </source>
</evidence>
<dbReference type="CDD" id="cd13595">
    <property type="entry name" value="PBP2_HisGs"/>
    <property type="match status" value="1"/>
</dbReference>
<comment type="subcellular location">
    <subcellularLocation>
        <location evidence="1 10">Cytoplasm</location>
    </subcellularLocation>
</comment>
<dbReference type="InterPro" id="IPR045864">
    <property type="entry name" value="aa-tRNA-synth_II/BPL/LPL"/>
</dbReference>
<comment type="function">
    <text evidence="7 10">Catalyzes the condensation of ATP and 5-phosphoribose 1-diphosphate to form N'-(5'-phosphoribosyl)-ATP (PR-ATP). Has a crucial role in the pathway because the rate of histidine biosynthesis seems to be controlled primarily by regulation of HisG enzymatic activity.</text>
</comment>
<keyword evidence="10 13" id="KW-0808">Transferase</keyword>
<feature type="domain" description="Aminoacyl-transfer RNA synthetases class-II family profile" evidence="12">
    <location>
        <begin position="19"/>
        <end position="330"/>
    </location>
</feature>
<organism evidence="13 14">
    <name type="scientific">Eggerthella lenta</name>
    <name type="common">Eubacterium lentum</name>
    <dbReference type="NCBI Taxonomy" id="84112"/>
    <lineage>
        <taxon>Bacteria</taxon>
        <taxon>Bacillati</taxon>
        <taxon>Actinomycetota</taxon>
        <taxon>Coriobacteriia</taxon>
        <taxon>Eggerthellales</taxon>
        <taxon>Eggerthellaceae</taxon>
        <taxon>Eggerthella</taxon>
    </lineage>
</organism>
<dbReference type="InterPro" id="IPR013820">
    <property type="entry name" value="ATP_PRibTrfase_cat"/>
</dbReference>